<sequence length="623" mass="62400">MRACARRVFRPLLACFALLMALLLAAAPAHAQSCAPATSQGTAPAGWETYCWLDLSQYSDATARSAAGQNMSFTLTDGSVLRFNLRVTPTSGSAFSAVAAPSWTGAAVGNSAFLGIPGRPVLYSTASGTRTVTIGGIAITPPAGAAASAYSFVVADAESSNETESLVFTTNGGAWQLLDQVPPTSGTTYPARSGIGTSTVTVTGTAGTVGAYIVGSNSPTTVTAQITSGGLQGIMLAVRFASVRLSKQIAGARIDASDQFLFRIRAASGGALLGQGATSGSGNGPFNAMPVSLASSLSVTLSEDMAAGSASALSAYRSTISCTNGNSGSATPLPVGVVATSFTLPPLQFGDAIACTFTNTPYPHLRLRKALGSGGRRYSGDQFTVRILDGAVAVASATTSGTGATVGGGDTGMVRLTPGTAYTLDEIAAGTADLARYDAVLGCTNAAAGSSTVLPGVAPGTITPQLGDVVTCIVTNTRATGGVLIIAKSSTPISDPVNGTTNPKLIPGAIVEYAITVTSIGTGSNSNRANAIVLVDPLPPGVTFQAGSVSFSNGSPASGLGFSASNVGYSNQPGGGAPYSYTPMGTYDPAVRGLRIAPSGNMSHATSATSRPSFTIRFRARVD</sequence>
<protein>
    <submittedName>
        <fullName evidence="4">Conserved repeat domain protein</fullName>
    </submittedName>
</protein>
<name>A0AA86GKJ9_9SPHN</name>
<evidence type="ECO:0000256" key="1">
    <source>
        <dbReference type="SAM" id="SignalP"/>
    </source>
</evidence>
<evidence type="ECO:0000313" key="4">
    <source>
        <dbReference type="EMBL" id="AMG73158.1"/>
    </source>
</evidence>
<organism evidence="4 5">
    <name type="scientific">Sphingopyxis granuli</name>
    <dbReference type="NCBI Taxonomy" id="267128"/>
    <lineage>
        <taxon>Bacteria</taxon>
        <taxon>Pseudomonadati</taxon>
        <taxon>Pseudomonadota</taxon>
        <taxon>Alphaproteobacteria</taxon>
        <taxon>Sphingomonadales</taxon>
        <taxon>Sphingomonadaceae</taxon>
        <taxon>Sphingopyxis</taxon>
    </lineage>
</organism>
<dbReference type="AlphaFoldDB" id="A0AA86GKJ9"/>
<dbReference type="Proteomes" id="UP000058599">
    <property type="component" value="Chromosome"/>
</dbReference>
<dbReference type="NCBIfam" id="TIGR01451">
    <property type="entry name" value="B_ant_repeat"/>
    <property type="match status" value="1"/>
</dbReference>
<accession>A0AA86GKJ9</accession>
<gene>
    <name evidence="4" type="ORF">SGRAN_0763</name>
</gene>
<evidence type="ECO:0000259" key="3">
    <source>
        <dbReference type="Pfam" id="PF20674"/>
    </source>
</evidence>
<reference evidence="4 5" key="1">
    <citation type="journal article" date="2016" name="BMC Genomics">
        <title>Genomic analysis of the nitrate-respiring Sphingopyxis granuli (formerly Sphingomonas macrogoltabida) strain TFA.</title>
        <authorList>
            <person name="Garcia-Romero I."/>
            <person name="Perez-Pulido A.J."/>
            <person name="Gonzalez-Flores Y.E."/>
            <person name="Reyes-Ramirez F."/>
            <person name="Santero E."/>
            <person name="Floriano B."/>
        </authorList>
    </citation>
    <scope>NUCLEOTIDE SEQUENCE [LARGE SCALE GENOMIC DNA]</scope>
    <source>
        <strain evidence="4 5">TFA</strain>
    </source>
</reference>
<dbReference type="EMBL" id="CP012199">
    <property type="protein sequence ID" value="AMG73158.1"/>
    <property type="molecule type" value="Genomic_DNA"/>
</dbReference>
<keyword evidence="5" id="KW-1185">Reference proteome</keyword>
<dbReference type="Pfam" id="PF20674">
    <property type="entry name" value="SpaA_3"/>
    <property type="match status" value="2"/>
</dbReference>
<dbReference type="InterPro" id="IPR048834">
    <property type="entry name" value="SpaA_pre-album"/>
</dbReference>
<feature type="chain" id="PRO_5041654339" evidence="1">
    <location>
        <begin position="32"/>
        <end position="623"/>
    </location>
</feature>
<keyword evidence="1" id="KW-0732">Signal</keyword>
<evidence type="ECO:0000313" key="5">
    <source>
        <dbReference type="Proteomes" id="UP000058599"/>
    </source>
</evidence>
<feature type="domain" description="Surface adhesin CshA non-repetitive" evidence="2">
    <location>
        <begin position="49"/>
        <end position="237"/>
    </location>
</feature>
<evidence type="ECO:0000259" key="2">
    <source>
        <dbReference type="Pfam" id="PF18651"/>
    </source>
</evidence>
<dbReference type="Pfam" id="PF18651">
    <property type="entry name" value="CshA_NR2"/>
    <property type="match status" value="1"/>
</dbReference>
<proteinExistence type="predicted"/>
<dbReference type="InterPro" id="IPR040683">
    <property type="entry name" value="CshA_NR2"/>
</dbReference>
<dbReference type="KEGG" id="sgi:SGRAN_0763"/>
<feature type="signal peptide" evidence="1">
    <location>
        <begin position="1"/>
        <end position="31"/>
    </location>
</feature>
<dbReference type="InterPro" id="IPR047589">
    <property type="entry name" value="DUF11_rpt"/>
</dbReference>
<feature type="domain" description="SpaA-like prealbumin fold" evidence="3">
    <location>
        <begin position="242"/>
        <end position="361"/>
    </location>
</feature>
<feature type="domain" description="SpaA-like prealbumin fold" evidence="3">
    <location>
        <begin position="364"/>
        <end position="478"/>
    </location>
</feature>